<dbReference type="AlphaFoldDB" id="A7VT39"/>
<organism evidence="1 2">
    <name type="scientific">[Clostridium] leptum DSM 753</name>
    <dbReference type="NCBI Taxonomy" id="428125"/>
    <lineage>
        <taxon>Bacteria</taxon>
        <taxon>Bacillati</taxon>
        <taxon>Bacillota</taxon>
        <taxon>Clostridia</taxon>
        <taxon>Eubacteriales</taxon>
        <taxon>Oscillospiraceae</taxon>
        <taxon>Oscillospiraceae incertae sedis</taxon>
    </lineage>
</organism>
<dbReference type="EMBL" id="ABCB02000018">
    <property type="protein sequence ID" value="EDO61334.1"/>
    <property type="molecule type" value="Genomic_DNA"/>
</dbReference>
<sequence>MRSKEIPSEAARIFVDRFGADCRWIKQRRALSVSIQVRA</sequence>
<reference evidence="1 2" key="1">
    <citation type="submission" date="2007-08" db="EMBL/GenBank/DDBJ databases">
        <title>Draft genome sequence of Clostridium leptum (DSM 753).</title>
        <authorList>
            <person name="Sudarsanam P."/>
            <person name="Ley R."/>
            <person name="Guruge J."/>
            <person name="Turnbaugh P.J."/>
            <person name="Mahowald M."/>
            <person name="Liep D."/>
            <person name="Gordon J."/>
        </authorList>
    </citation>
    <scope>NUCLEOTIDE SEQUENCE [LARGE SCALE GENOMIC DNA]</scope>
    <source>
        <strain evidence="1 2">DSM 753</strain>
    </source>
</reference>
<dbReference type="Proteomes" id="UP000003490">
    <property type="component" value="Unassembled WGS sequence"/>
</dbReference>
<evidence type="ECO:0000313" key="1">
    <source>
        <dbReference type="EMBL" id="EDO61334.1"/>
    </source>
</evidence>
<protein>
    <submittedName>
        <fullName evidence="1">Uncharacterized protein</fullName>
    </submittedName>
</protein>
<reference evidence="1 2" key="2">
    <citation type="submission" date="2007-08" db="EMBL/GenBank/DDBJ databases">
        <authorList>
            <person name="Fulton L."/>
            <person name="Clifton S."/>
            <person name="Fulton B."/>
            <person name="Xu J."/>
            <person name="Minx P."/>
            <person name="Pepin K.H."/>
            <person name="Johnson M."/>
            <person name="Thiruvilangam P."/>
            <person name="Bhonagiri V."/>
            <person name="Nash W.E."/>
            <person name="Wang C."/>
            <person name="Mardis E.R."/>
            <person name="Wilson R.K."/>
        </authorList>
    </citation>
    <scope>NUCLEOTIDE SEQUENCE [LARGE SCALE GENOMIC DNA]</scope>
    <source>
        <strain evidence="1 2">DSM 753</strain>
    </source>
</reference>
<accession>A7VT39</accession>
<gene>
    <name evidence="1" type="ORF">CLOLEP_01729</name>
</gene>
<dbReference type="HOGENOM" id="CLU_3307398_0_0_9"/>
<proteinExistence type="predicted"/>
<comment type="caution">
    <text evidence="1">The sequence shown here is derived from an EMBL/GenBank/DDBJ whole genome shotgun (WGS) entry which is preliminary data.</text>
</comment>
<name>A7VT39_9FIRM</name>
<evidence type="ECO:0000313" key="2">
    <source>
        <dbReference type="Proteomes" id="UP000003490"/>
    </source>
</evidence>